<gene>
    <name evidence="2" type="ORF">C2845_PM13G09270</name>
</gene>
<evidence type="ECO:0000313" key="3">
    <source>
        <dbReference type="Proteomes" id="UP000275267"/>
    </source>
</evidence>
<comment type="caution">
    <text evidence="2">The sequence shown here is derived from an EMBL/GenBank/DDBJ whole genome shotgun (WGS) entry which is preliminary data.</text>
</comment>
<accession>A0A3L6RJX1</accession>
<dbReference type="InterPro" id="IPR036397">
    <property type="entry name" value="RNaseH_sf"/>
</dbReference>
<protein>
    <recommendedName>
        <fullName evidence="1">RNase H type-1 domain-containing protein</fullName>
    </recommendedName>
</protein>
<keyword evidence="3" id="KW-1185">Reference proteome</keyword>
<dbReference type="PANTHER" id="PTHR47074:SF70">
    <property type="entry name" value="OS07G0513450 PROTEIN"/>
    <property type="match status" value="1"/>
</dbReference>
<dbReference type="STRING" id="4540.A0A3L6RJX1"/>
<sequence>MLAKQAWRLVQNPSSLCARVLRAKYYPDGEWWQERNRVREGDRRREAENLAYIIQKQASELIHEGLKEHVQKSSVRQRWSRPSAGFLKINTDGSFSPSTSSGGWGFVIRDELATIVQAGAGSCKYLLNAFHSELLACVQGVTEAVKWGMSRILLETDSHMVKMALETNSFALADTGGIVYELKNLISSSF</sequence>
<reference evidence="3" key="1">
    <citation type="journal article" date="2019" name="Nat. Commun.">
        <title>The genome of broomcorn millet.</title>
        <authorList>
            <person name="Zou C."/>
            <person name="Miki D."/>
            <person name="Li D."/>
            <person name="Tang Q."/>
            <person name="Xiao L."/>
            <person name="Rajput S."/>
            <person name="Deng P."/>
            <person name="Jia W."/>
            <person name="Huang R."/>
            <person name="Zhang M."/>
            <person name="Sun Y."/>
            <person name="Hu J."/>
            <person name="Fu X."/>
            <person name="Schnable P.S."/>
            <person name="Li F."/>
            <person name="Zhang H."/>
            <person name="Feng B."/>
            <person name="Zhu X."/>
            <person name="Liu R."/>
            <person name="Schnable J.C."/>
            <person name="Zhu J.-K."/>
            <person name="Zhang H."/>
        </authorList>
    </citation>
    <scope>NUCLEOTIDE SEQUENCE [LARGE SCALE GENOMIC DNA]</scope>
</reference>
<dbReference type="AlphaFoldDB" id="A0A3L6RJX1"/>
<dbReference type="InterPro" id="IPR044730">
    <property type="entry name" value="RNase_H-like_dom_plant"/>
</dbReference>
<dbReference type="GO" id="GO:0004523">
    <property type="term" value="F:RNA-DNA hybrid ribonuclease activity"/>
    <property type="evidence" value="ECO:0007669"/>
    <property type="project" value="InterPro"/>
</dbReference>
<dbReference type="CDD" id="cd06222">
    <property type="entry name" value="RNase_H_like"/>
    <property type="match status" value="1"/>
</dbReference>
<dbReference type="SUPFAM" id="SSF53098">
    <property type="entry name" value="Ribonuclease H-like"/>
    <property type="match status" value="1"/>
</dbReference>
<dbReference type="InterPro" id="IPR012337">
    <property type="entry name" value="RNaseH-like_sf"/>
</dbReference>
<evidence type="ECO:0000313" key="2">
    <source>
        <dbReference type="EMBL" id="RLN04844.1"/>
    </source>
</evidence>
<dbReference type="InterPro" id="IPR052929">
    <property type="entry name" value="RNase_H-like_EbsB-rel"/>
</dbReference>
<dbReference type="OrthoDB" id="696282at2759"/>
<dbReference type="PANTHER" id="PTHR47074">
    <property type="entry name" value="BNAC02G40300D PROTEIN"/>
    <property type="match status" value="1"/>
</dbReference>
<dbReference type="Proteomes" id="UP000275267">
    <property type="component" value="Unassembled WGS sequence"/>
</dbReference>
<evidence type="ECO:0000259" key="1">
    <source>
        <dbReference type="Pfam" id="PF13456"/>
    </source>
</evidence>
<name>A0A3L6RJX1_PANMI</name>
<dbReference type="GO" id="GO:0003676">
    <property type="term" value="F:nucleic acid binding"/>
    <property type="evidence" value="ECO:0007669"/>
    <property type="project" value="InterPro"/>
</dbReference>
<feature type="domain" description="RNase H type-1" evidence="1">
    <location>
        <begin position="90"/>
        <end position="169"/>
    </location>
</feature>
<dbReference type="InterPro" id="IPR002156">
    <property type="entry name" value="RNaseH_domain"/>
</dbReference>
<dbReference type="EMBL" id="PQIB02000008">
    <property type="protein sequence ID" value="RLN04844.1"/>
    <property type="molecule type" value="Genomic_DNA"/>
</dbReference>
<proteinExistence type="predicted"/>
<organism evidence="2 3">
    <name type="scientific">Panicum miliaceum</name>
    <name type="common">Proso millet</name>
    <name type="synonym">Broomcorn millet</name>
    <dbReference type="NCBI Taxonomy" id="4540"/>
    <lineage>
        <taxon>Eukaryota</taxon>
        <taxon>Viridiplantae</taxon>
        <taxon>Streptophyta</taxon>
        <taxon>Embryophyta</taxon>
        <taxon>Tracheophyta</taxon>
        <taxon>Spermatophyta</taxon>
        <taxon>Magnoliopsida</taxon>
        <taxon>Liliopsida</taxon>
        <taxon>Poales</taxon>
        <taxon>Poaceae</taxon>
        <taxon>PACMAD clade</taxon>
        <taxon>Panicoideae</taxon>
        <taxon>Panicodae</taxon>
        <taxon>Paniceae</taxon>
        <taxon>Panicinae</taxon>
        <taxon>Panicum</taxon>
        <taxon>Panicum sect. Panicum</taxon>
    </lineage>
</organism>
<dbReference type="Gene3D" id="3.30.420.10">
    <property type="entry name" value="Ribonuclease H-like superfamily/Ribonuclease H"/>
    <property type="match status" value="1"/>
</dbReference>
<dbReference type="Pfam" id="PF13456">
    <property type="entry name" value="RVT_3"/>
    <property type="match status" value="1"/>
</dbReference>